<name>A0ABW1DSG0_9ACTN</name>
<dbReference type="Proteomes" id="UP001596180">
    <property type="component" value="Unassembled WGS sequence"/>
</dbReference>
<evidence type="ECO:0000313" key="3">
    <source>
        <dbReference type="EMBL" id="MFC5851095.1"/>
    </source>
</evidence>
<keyword evidence="3" id="KW-0378">Hydrolase</keyword>
<feature type="compositionally biased region" description="Low complexity" evidence="1">
    <location>
        <begin position="15"/>
        <end position="40"/>
    </location>
</feature>
<dbReference type="GO" id="GO:0016787">
    <property type="term" value="F:hydrolase activity"/>
    <property type="evidence" value="ECO:0007669"/>
    <property type="project" value="UniProtKB-KW"/>
</dbReference>
<dbReference type="Pfam" id="PF06259">
    <property type="entry name" value="Abhydrolase_8"/>
    <property type="match status" value="1"/>
</dbReference>
<sequence>MTPCPGNCRPAVPGARSRFSAARSPQPAARSPQPAARSPQPVRHLLAFDSRGPGLVTEILGDLAHADRVAVLVPGSDTTGLDAFGRFRRGAEGRAGSASGPVGSVTGTEYQQPLDGVVPFRRAGNAGNRRPGRARVAIRALPVPGWPNIRREAVSCDAVRLSTFQVISPKNHVCPLWRRVPGLGCPLHP</sequence>
<evidence type="ECO:0000259" key="2">
    <source>
        <dbReference type="Pfam" id="PF06259"/>
    </source>
</evidence>
<protein>
    <submittedName>
        <fullName evidence="3">Alpha/beta hydrolase</fullName>
    </submittedName>
</protein>
<dbReference type="InterPro" id="IPR010427">
    <property type="entry name" value="DUF1023"/>
</dbReference>
<feature type="domain" description="DUF1023" evidence="2">
    <location>
        <begin position="49"/>
        <end position="80"/>
    </location>
</feature>
<keyword evidence="4" id="KW-1185">Reference proteome</keyword>
<reference evidence="4" key="1">
    <citation type="journal article" date="2019" name="Int. J. Syst. Evol. Microbiol.">
        <title>The Global Catalogue of Microorganisms (GCM) 10K type strain sequencing project: providing services to taxonomists for standard genome sequencing and annotation.</title>
        <authorList>
            <consortium name="The Broad Institute Genomics Platform"/>
            <consortium name="The Broad Institute Genome Sequencing Center for Infectious Disease"/>
            <person name="Wu L."/>
            <person name="Ma J."/>
        </authorList>
    </citation>
    <scope>NUCLEOTIDE SEQUENCE [LARGE SCALE GENOMIC DNA]</scope>
    <source>
        <strain evidence="4">JCM 10411</strain>
    </source>
</reference>
<comment type="caution">
    <text evidence="3">The sequence shown here is derived from an EMBL/GenBank/DDBJ whole genome shotgun (WGS) entry which is preliminary data.</text>
</comment>
<organism evidence="3 4">
    <name type="scientific">Streptomyces chlorus</name>
    <dbReference type="NCBI Taxonomy" id="887452"/>
    <lineage>
        <taxon>Bacteria</taxon>
        <taxon>Bacillati</taxon>
        <taxon>Actinomycetota</taxon>
        <taxon>Actinomycetes</taxon>
        <taxon>Kitasatosporales</taxon>
        <taxon>Streptomycetaceae</taxon>
        <taxon>Streptomyces</taxon>
    </lineage>
</organism>
<evidence type="ECO:0000313" key="4">
    <source>
        <dbReference type="Proteomes" id="UP001596180"/>
    </source>
</evidence>
<evidence type="ECO:0000256" key="1">
    <source>
        <dbReference type="SAM" id="MobiDB-lite"/>
    </source>
</evidence>
<proteinExistence type="predicted"/>
<feature type="region of interest" description="Disordered" evidence="1">
    <location>
        <begin position="1"/>
        <end position="40"/>
    </location>
</feature>
<dbReference type="EMBL" id="JBHSOA010000009">
    <property type="protein sequence ID" value="MFC5851095.1"/>
    <property type="molecule type" value="Genomic_DNA"/>
</dbReference>
<gene>
    <name evidence="3" type="ORF">ACFPZI_04375</name>
</gene>
<dbReference type="RefSeq" id="WP_381359472.1">
    <property type="nucleotide sequence ID" value="NZ_JBHSOA010000009.1"/>
</dbReference>
<accession>A0ABW1DSG0</accession>